<feature type="compositionally biased region" description="Polar residues" evidence="2">
    <location>
        <begin position="200"/>
        <end position="238"/>
    </location>
</feature>
<dbReference type="SUPFAM" id="SSF54768">
    <property type="entry name" value="dsRNA-binding domain-like"/>
    <property type="match status" value="1"/>
</dbReference>
<dbReference type="InterPro" id="IPR035437">
    <property type="entry name" value="SNase_OB-fold_sf"/>
</dbReference>
<dbReference type="InterPro" id="IPR002999">
    <property type="entry name" value="Tudor"/>
</dbReference>
<dbReference type="VEuPathDB" id="VectorBase:CSON009704"/>
<dbReference type="EMBL" id="UFQS01000038">
    <property type="protein sequence ID" value="SSW98032.1"/>
    <property type="molecule type" value="Genomic_DNA"/>
</dbReference>
<accession>A0A336LXN2</accession>
<protein>
    <submittedName>
        <fullName evidence="5">CSON009704 protein</fullName>
    </submittedName>
</protein>
<dbReference type="Gene3D" id="2.40.50.90">
    <property type="match status" value="1"/>
</dbReference>
<dbReference type="CDD" id="cd20379">
    <property type="entry name" value="Tudor_dTUD-like"/>
    <property type="match status" value="1"/>
</dbReference>
<evidence type="ECO:0000256" key="2">
    <source>
        <dbReference type="SAM" id="MobiDB-lite"/>
    </source>
</evidence>
<evidence type="ECO:0000313" key="5">
    <source>
        <dbReference type="EMBL" id="SSX18418.1"/>
    </source>
</evidence>
<name>A0A336LXN2_CULSO</name>
<dbReference type="EMBL" id="UFQT01000038">
    <property type="protein sequence ID" value="SSX18418.1"/>
    <property type="molecule type" value="Genomic_DNA"/>
</dbReference>
<dbReference type="Pfam" id="PF00567">
    <property type="entry name" value="TUDOR"/>
    <property type="match status" value="2"/>
</dbReference>
<dbReference type="InterPro" id="IPR014720">
    <property type="entry name" value="dsRBD_dom"/>
</dbReference>
<evidence type="ECO:0000313" key="4">
    <source>
        <dbReference type="EMBL" id="SSW98032.1"/>
    </source>
</evidence>
<feature type="compositionally biased region" description="Polar residues" evidence="2">
    <location>
        <begin position="403"/>
        <end position="416"/>
    </location>
</feature>
<dbReference type="GO" id="GO:0003723">
    <property type="term" value="F:RNA binding"/>
    <property type="evidence" value="ECO:0007669"/>
    <property type="project" value="UniProtKB-UniRule"/>
</dbReference>
<dbReference type="AlphaFoldDB" id="A0A336LXN2"/>
<dbReference type="GO" id="GO:0005737">
    <property type="term" value="C:cytoplasm"/>
    <property type="evidence" value="ECO:0007669"/>
    <property type="project" value="UniProtKB-ARBA"/>
</dbReference>
<keyword evidence="1" id="KW-0694">RNA-binding</keyword>
<dbReference type="CDD" id="cd00048">
    <property type="entry name" value="DSRM_SF"/>
    <property type="match status" value="1"/>
</dbReference>
<dbReference type="Gene3D" id="2.30.30.140">
    <property type="match status" value="2"/>
</dbReference>
<sequence length="985" mass="112152">MNNSKVSNIDYLREIFHRFNLIQQARLTVMQINQAHHSSQIQAKFQGSILQPRIQRLDNSPTVEVMSKFTPAQNEAVEVLHGLCTSSKDAPTIVQLLQDYAEMEGKQLDISGFRSTRDFLLHSGKFNLVNRNGITIVVARLTAETVHIVQMIQKQRSIRKKGGSMYPVKEGLFRAENARKKPKNTFRTRTSNVRPLRPLQPSNSFTKSHSAPNSGQSGQFNFKPNSQPSWYNNKNRGPQVKTNAFQRQTSLNLPPLPSQMAKVVNVEVLNKTQPIKSDTQVEVQKPSEAIIKQSSTQKVDIPVQNINANANSKPLIPMQPPKSQENVNNSVHTCMTVTFTKPAERTITAPKYEPPQKVNTPSLDLSRVESLGIKKEDNKQTTMPSQNFHNSTTNNNNVRECKSQQTSNNLNKSQPRYQRPSVMDRILNLKKSTKESYSLNFNTKPKVISVPSTNKENVSYNGDLSLFWNNFNENSNPINILEEYCKAKNISLPEYAYFRVKNNNSYKFQCRVRIEDTTYSTYPEDCDTKDKAQHLCALKAIESIKQRQELTKNPLFEGQREIIFASKRVELSPQTSISQCSFTELDVMPPKIKLPWTEKFWNVIITYAETTNSIWCNLLGTEYYEARVDLYEAIEETGISKRPEQIQITEHYLAVVHEVPHRVYVIEVNHEQGRSYCNYIDTGDQEWLSNDQIYVCDKKFFELPGQAVQLSLEGLSVFENLDGVDFCLSDLNEKVLVARIHSNEEEYLKNANGVRVTLYDTSTDIDINMNNELIQKIGETVIEKPKLVDRCNCVTITGVCHDGTITGYLKETGFLDLIKQEIKRITEDNTKLKQQQGMIGTDANEIYLVHVKSMNQFFRGKLSTLNNQEQIIVKLIDYGTDVVCNKSTEIYRLKYLSQALQVIPPQAISMKLHDVKNSGDEKVVSLIRGTLKPDTNALARVKNISGDDTFVVLFFRLPNGVLVNVNDAINEQINLSPQDPEDEWA</sequence>
<feature type="region of interest" description="Disordered" evidence="2">
    <location>
        <begin position="375"/>
        <end position="417"/>
    </location>
</feature>
<evidence type="ECO:0000256" key="1">
    <source>
        <dbReference type="PROSITE-ProRule" id="PRU00266"/>
    </source>
</evidence>
<reference evidence="4" key="1">
    <citation type="submission" date="2018-04" db="EMBL/GenBank/DDBJ databases">
        <authorList>
            <person name="Go L.Y."/>
            <person name="Mitchell J.A."/>
        </authorList>
    </citation>
    <scope>NUCLEOTIDE SEQUENCE</scope>
    <source>
        <tissue evidence="4">Whole organism</tissue>
    </source>
</reference>
<dbReference type="PROSITE" id="PS50137">
    <property type="entry name" value="DS_RBD"/>
    <property type="match status" value="1"/>
</dbReference>
<dbReference type="Gene3D" id="3.30.160.20">
    <property type="match status" value="1"/>
</dbReference>
<proteinExistence type="predicted"/>
<organism evidence="5">
    <name type="scientific">Culicoides sonorensis</name>
    <name type="common">Biting midge</name>
    <dbReference type="NCBI Taxonomy" id="179676"/>
    <lineage>
        <taxon>Eukaryota</taxon>
        <taxon>Metazoa</taxon>
        <taxon>Ecdysozoa</taxon>
        <taxon>Arthropoda</taxon>
        <taxon>Hexapoda</taxon>
        <taxon>Insecta</taxon>
        <taxon>Pterygota</taxon>
        <taxon>Neoptera</taxon>
        <taxon>Endopterygota</taxon>
        <taxon>Diptera</taxon>
        <taxon>Nematocera</taxon>
        <taxon>Chironomoidea</taxon>
        <taxon>Ceratopogonidae</taxon>
        <taxon>Ceratopogoninae</taxon>
        <taxon>Culicoides</taxon>
        <taxon>Monoculicoides</taxon>
    </lineage>
</organism>
<gene>
    <name evidence="5" type="primary">CSON009704</name>
</gene>
<dbReference type="GO" id="GO:0010468">
    <property type="term" value="P:regulation of gene expression"/>
    <property type="evidence" value="ECO:0007669"/>
    <property type="project" value="UniProtKB-ARBA"/>
</dbReference>
<dbReference type="Gene3D" id="3.30.420.610">
    <property type="entry name" value="LOTUS domain-like"/>
    <property type="match status" value="1"/>
</dbReference>
<dbReference type="InterPro" id="IPR041966">
    <property type="entry name" value="LOTUS-like"/>
</dbReference>
<feature type="region of interest" description="Disordered" evidence="2">
    <location>
        <begin position="170"/>
        <end position="238"/>
    </location>
</feature>
<dbReference type="Pfam" id="PF00035">
    <property type="entry name" value="dsrm"/>
    <property type="match status" value="1"/>
</dbReference>
<reference evidence="5" key="2">
    <citation type="submission" date="2018-07" db="EMBL/GenBank/DDBJ databases">
        <authorList>
            <person name="Quirk P.G."/>
            <person name="Krulwich T.A."/>
        </authorList>
    </citation>
    <scope>NUCLEOTIDE SEQUENCE</scope>
</reference>
<feature type="compositionally biased region" description="Low complexity" evidence="2">
    <location>
        <begin position="387"/>
        <end position="397"/>
    </location>
</feature>
<evidence type="ECO:0000259" key="3">
    <source>
        <dbReference type="PROSITE" id="PS50137"/>
    </source>
</evidence>
<feature type="domain" description="DRBM" evidence="3">
    <location>
        <begin position="476"/>
        <end position="546"/>
    </location>
</feature>
<dbReference type="SUPFAM" id="SSF63748">
    <property type="entry name" value="Tudor/PWWP/MBT"/>
    <property type="match status" value="2"/>
</dbReference>